<protein>
    <recommendedName>
        <fullName evidence="1">Peptidase S1 domain-containing protein</fullName>
    </recommendedName>
</protein>
<dbReference type="AlphaFoldDB" id="A0A3P7HBA3"/>
<dbReference type="InterPro" id="IPR043504">
    <property type="entry name" value="Peptidase_S1_PA_chymotrypsin"/>
</dbReference>
<evidence type="ECO:0000313" key="2">
    <source>
        <dbReference type="EMBL" id="VDM49807.1"/>
    </source>
</evidence>
<dbReference type="SUPFAM" id="SSF50494">
    <property type="entry name" value="Trypsin-like serine proteases"/>
    <property type="match status" value="1"/>
</dbReference>
<organism evidence="2">
    <name type="scientific">Toxocara canis</name>
    <name type="common">Canine roundworm</name>
    <dbReference type="NCBI Taxonomy" id="6265"/>
    <lineage>
        <taxon>Eukaryota</taxon>
        <taxon>Metazoa</taxon>
        <taxon>Ecdysozoa</taxon>
        <taxon>Nematoda</taxon>
        <taxon>Chromadorea</taxon>
        <taxon>Rhabditida</taxon>
        <taxon>Spirurina</taxon>
        <taxon>Ascaridomorpha</taxon>
        <taxon>Ascaridoidea</taxon>
        <taxon>Toxocaridae</taxon>
        <taxon>Toxocara</taxon>
    </lineage>
</organism>
<gene>
    <name evidence="2" type="ORF">TCNE_LOCUS18486</name>
</gene>
<dbReference type="EMBL" id="UYWY01025580">
    <property type="protein sequence ID" value="VDM49807.1"/>
    <property type="molecule type" value="Genomic_DNA"/>
</dbReference>
<dbReference type="Pfam" id="PF00089">
    <property type="entry name" value="Trypsin"/>
    <property type="match status" value="1"/>
</dbReference>
<evidence type="ECO:0000259" key="1">
    <source>
        <dbReference type="Pfam" id="PF00089"/>
    </source>
</evidence>
<sequence>MRELNVSLHEDGKALVSPFRGKGRFCKGDSGGPVICLSDEKEYVPVGIISFSEGLPKELKPQCYGDVILSTAFQDMRIAVVVGHSGHGLWPKKFCFEGGRREEQHHLLRMYRDSQR</sequence>
<feature type="domain" description="Peptidase S1" evidence="1">
    <location>
        <begin position="23"/>
        <end position="67"/>
    </location>
</feature>
<dbReference type="GO" id="GO:0006508">
    <property type="term" value="P:proteolysis"/>
    <property type="evidence" value="ECO:0007669"/>
    <property type="project" value="InterPro"/>
</dbReference>
<dbReference type="GO" id="GO:0004252">
    <property type="term" value="F:serine-type endopeptidase activity"/>
    <property type="evidence" value="ECO:0007669"/>
    <property type="project" value="InterPro"/>
</dbReference>
<accession>A0A3P7HBA3</accession>
<reference evidence="2" key="1">
    <citation type="submission" date="2018-11" db="EMBL/GenBank/DDBJ databases">
        <authorList>
            <consortium name="Pathogen Informatics"/>
        </authorList>
    </citation>
    <scope>NUCLEOTIDE SEQUENCE [LARGE SCALE GENOMIC DNA]</scope>
</reference>
<name>A0A3P7HBA3_TOXCA</name>
<proteinExistence type="predicted"/>
<dbReference type="Gene3D" id="2.40.10.10">
    <property type="entry name" value="Trypsin-like serine proteases"/>
    <property type="match status" value="1"/>
</dbReference>
<dbReference type="InterPro" id="IPR001254">
    <property type="entry name" value="Trypsin_dom"/>
</dbReference>
<dbReference type="InterPro" id="IPR009003">
    <property type="entry name" value="Peptidase_S1_PA"/>
</dbReference>